<name>A0A0D0AJC3_9AGAM</name>
<dbReference type="EMBL" id="KN836454">
    <property type="protein sequence ID" value="KIK32033.1"/>
    <property type="molecule type" value="Genomic_DNA"/>
</dbReference>
<reference evidence="1 2" key="1">
    <citation type="submission" date="2014-04" db="EMBL/GenBank/DDBJ databases">
        <authorList>
            <consortium name="DOE Joint Genome Institute"/>
            <person name="Kuo A."/>
            <person name="Ruytinx J."/>
            <person name="Rineau F."/>
            <person name="Colpaert J."/>
            <person name="Kohler A."/>
            <person name="Nagy L.G."/>
            <person name="Floudas D."/>
            <person name="Copeland A."/>
            <person name="Barry K.W."/>
            <person name="Cichocki N."/>
            <person name="Veneault-Fourrey C."/>
            <person name="LaButti K."/>
            <person name="Lindquist E.A."/>
            <person name="Lipzen A."/>
            <person name="Lundell T."/>
            <person name="Morin E."/>
            <person name="Murat C."/>
            <person name="Sun H."/>
            <person name="Tunlid A."/>
            <person name="Henrissat B."/>
            <person name="Grigoriev I.V."/>
            <person name="Hibbett D.S."/>
            <person name="Martin F."/>
            <person name="Nordberg H.P."/>
            <person name="Cantor M.N."/>
            <person name="Hua S.X."/>
        </authorList>
    </citation>
    <scope>NUCLEOTIDE SEQUENCE [LARGE SCALE GENOMIC DNA]</scope>
    <source>
        <strain evidence="1 2">UH-Slu-Lm8-n1</strain>
    </source>
</reference>
<gene>
    <name evidence="1" type="ORF">CY34DRAFT_66591</name>
</gene>
<dbReference type="AlphaFoldDB" id="A0A0D0AJC3"/>
<feature type="non-terminal residue" evidence="1">
    <location>
        <position position="81"/>
    </location>
</feature>
<dbReference type="Proteomes" id="UP000054485">
    <property type="component" value="Unassembled WGS sequence"/>
</dbReference>
<accession>A0A0D0AJC3</accession>
<reference evidence="2" key="2">
    <citation type="submission" date="2015-01" db="EMBL/GenBank/DDBJ databases">
        <title>Evolutionary Origins and Diversification of the Mycorrhizal Mutualists.</title>
        <authorList>
            <consortium name="DOE Joint Genome Institute"/>
            <consortium name="Mycorrhizal Genomics Consortium"/>
            <person name="Kohler A."/>
            <person name="Kuo A."/>
            <person name="Nagy L.G."/>
            <person name="Floudas D."/>
            <person name="Copeland A."/>
            <person name="Barry K.W."/>
            <person name="Cichocki N."/>
            <person name="Veneault-Fourrey C."/>
            <person name="LaButti K."/>
            <person name="Lindquist E.A."/>
            <person name="Lipzen A."/>
            <person name="Lundell T."/>
            <person name="Morin E."/>
            <person name="Murat C."/>
            <person name="Riley R."/>
            <person name="Ohm R."/>
            <person name="Sun H."/>
            <person name="Tunlid A."/>
            <person name="Henrissat B."/>
            <person name="Grigoriev I.V."/>
            <person name="Hibbett D.S."/>
            <person name="Martin F."/>
        </authorList>
    </citation>
    <scope>NUCLEOTIDE SEQUENCE [LARGE SCALE GENOMIC DNA]</scope>
    <source>
        <strain evidence="2">UH-Slu-Lm8-n1</strain>
    </source>
</reference>
<evidence type="ECO:0000313" key="1">
    <source>
        <dbReference type="EMBL" id="KIK32033.1"/>
    </source>
</evidence>
<evidence type="ECO:0000313" key="2">
    <source>
        <dbReference type="Proteomes" id="UP000054485"/>
    </source>
</evidence>
<dbReference type="InParanoid" id="A0A0D0AJC3"/>
<proteinExistence type="predicted"/>
<sequence>FPPLMDEDSFDFLDPADVLRGCHIIPSFASHRKHSDGLGMSASAGDKDNWHEYYINRFVDWDMLMQFHFGLGVGHVFSHYR</sequence>
<keyword evidence="2" id="KW-1185">Reference proteome</keyword>
<dbReference type="OrthoDB" id="2654015at2759"/>
<feature type="non-terminal residue" evidence="1">
    <location>
        <position position="1"/>
    </location>
</feature>
<dbReference type="HOGENOM" id="CLU_163769_1_0_1"/>
<protein>
    <submittedName>
        <fullName evidence="1">Uncharacterized protein</fullName>
    </submittedName>
</protein>
<organism evidence="1 2">
    <name type="scientific">Suillus luteus UH-Slu-Lm8-n1</name>
    <dbReference type="NCBI Taxonomy" id="930992"/>
    <lineage>
        <taxon>Eukaryota</taxon>
        <taxon>Fungi</taxon>
        <taxon>Dikarya</taxon>
        <taxon>Basidiomycota</taxon>
        <taxon>Agaricomycotina</taxon>
        <taxon>Agaricomycetes</taxon>
        <taxon>Agaricomycetidae</taxon>
        <taxon>Boletales</taxon>
        <taxon>Suillineae</taxon>
        <taxon>Suillaceae</taxon>
        <taxon>Suillus</taxon>
    </lineage>
</organism>
<dbReference type="STRING" id="930992.A0A0D0AJC3"/>